<dbReference type="GO" id="GO:0006099">
    <property type="term" value="P:tricarboxylic acid cycle"/>
    <property type="evidence" value="ECO:0007669"/>
    <property type="project" value="UniProtKB-UniPathway"/>
</dbReference>
<evidence type="ECO:0000256" key="6">
    <source>
        <dbReference type="PIRNR" id="PIRNR001369"/>
    </source>
</evidence>
<sequence>MSEQDFKPGLEDVPATKSAISFIDGKRAKLEYRGIPVEVLATESCFEETAYLLMKGELPTQKQLADFDQDLRQKRAIHYRLKDIIKCFPANGHPMEALQASISALGMFYPHRHVTDAAKNWDAACRITAAMPTLVAAFARTRRGEEILDPRPDLDHAANFYYMVFGKEPTPATRKVLDACLILHAEHEMNASTFTARVTGSTLAAPYQTIASAIGSLSGPLHGGANEEVLLMLEQIGSVENVKPWLDGKLAKDPKFKVMGLGHRVYKVKDPRATVLQELAEHMFAETSRPKNYEIALELERLTAGIYGAKGVYPNVDFYSGVVYQSLGIPTDVFTPIFAIGRAAGWLAHWLEQLNGNRIYRPAQIFVGKVDAQYVPLEKRP</sequence>
<keyword evidence="3" id="KW-0816">Tricarboxylic acid cycle</keyword>
<dbReference type="PANTHER" id="PTHR11739">
    <property type="entry name" value="CITRATE SYNTHASE"/>
    <property type="match status" value="1"/>
</dbReference>
<evidence type="ECO:0000256" key="4">
    <source>
        <dbReference type="ARBA" id="ARBA00022679"/>
    </source>
</evidence>
<proteinExistence type="inferred from homology"/>
<feature type="active site" evidence="7">
    <location>
        <position position="263"/>
    </location>
</feature>
<comment type="catalytic activity">
    <reaction evidence="5">
        <text>oxaloacetate + acetyl-CoA + H2O = citrate + CoA + H(+)</text>
        <dbReference type="Rhea" id="RHEA:16845"/>
        <dbReference type="ChEBI" id="CHEBI:15377"/>
        <dbReference type="ChEBI" id="CHEBI:15378"/>
        <dbReference type="ChEBI" id="CHEBI:16452"/>
        <dbReference type="ChEBI" id="CHEBI:16947"/>
        <dbReference type="ChEBI" id="CHEBI:57287"/>
        <dbReference type="ChEBI" id="CHEBI:57288"/>
        <dbReference type="EC" id="2.3.3.16"/>
    </reaction>
</comment>
<protein>
    <recommendedName>
        <fullName evidence="6">Citrate synthase</fullName>
    </recommendedName>
</protein>
<evidence type="ECO:0000256" key="2">
    <source>
        <dbReference type="ARBA" id="ARBA00010566"/>
    </source>
</evidence>
<evidence type="ECO:0000313" key="8">
    <source>
        <dbReference type="EMBL" id="QEL13896.1"/>
    </source>
</evidence>
<dbReference type="InterPro" id="IPR011278">
    <property type="entry name" value="2-MeCitrate/Citrate_synth_II"/>
</dbReference>
<evidence type="ECO:0000256" key="3">
    <source>
        <dbReference type="ARBA" id="ARBA00022532"/>
    </source>
</evidence>
<dbReference type="NCBIfam" id="NF010639">
    <property type="entry name" value="PRK14036.1"/>
    <property type="match status" value="1"/>
</dbReference>
<dbReference type="PANTHER" id="PTHR11739:SF4">
    <property type="entry name" value="CITRATE SYNTHASE, PEROXISOMAL"/>
    <property type="match status" value="1"/>
</dbReference>
<dbReference type="Gene3D" id="1.10.580.10">
    <property type="entry name" value="Citrate Synthase, domain 1"/>
    <property type="match status" value="1"/>
</dbReference>
<dbReference type="Proteomes" id="UP000324974">
    <property type="component" value="Chromosome"/>
</dbReference>
<dbReference type="PRINTS" id="PR00143">
    <property type="entry name" value="CITRTSNTHASE"/>
</dbReference>
<dbReference type="InterPro" id="IPR024176">
    <property type="entry name" value="Citrate_synthase_bac-typ"/>
</dbReference>
<dbReference type="InterPro" id="IPR002020">
    <property type="entry name" value="Citrate_synthase"/>
</dbReference>
<dbReference type="NCBIfam" id="TIGR01800">
    <property type="entry name" value="cit_synth_II"/>
    <property type="match status" value="1"/>
</dbReference>
<dbReference type="PIRSF" id="PIRSF001369">
    <property type="entry name" value="Citrate_synth"/>
    <property type="match status" value="1"/>
</dbReference>
<dbReference type="AlphaFoldDB" id="A0A5C1A7E0"/>
<dbReference type="OrthoDB" id="9800864at2"/>
<dbReference type="Gene3D" id="1.10.230.10">
    <property type="entry name" value="Cytochrome P450-Terp, domain 2"/>
    <property type="match status" value="1"/>
</dbReference>
<dbReference type="InterPro" id="IPR016143">
    <property type="entry name" value="Citrate_synth-like_sm_a-sub"/>
</dbReference>
<evidence type="ECO:0000256" key="1">
    <source>
        <dbReference type="ARBA" id="ARBA00004751"/>
    </source>
</evidence>
<dbReference type="GO" id="GO:0036440">
    <property type="term" value="F:citrate synthase activity"/>
    <property type="evidence" value="ECO:0007669"/>
    <property type="project" value="UniProtKB-EC"/>
</dbReference>
<dbReference type="RefSeq" id="WP_149108826.1">
    <property type="nucleotide sequence ID" value="NZ_CP042425.1"/>
</dbReference>
<evidence type="ECO:0000256" key="5">
    <source>
        <dbReference type="ARBA" id="ARBA00049288"/>
    </source>
</evidence>
<dbReference type="GO" id="GO:0005829">
    <property type="term" value="C:cytosol"/>
    <property type="evidence" value="ECO:0007669"/>
    <property type="project" value="TreeGrafter"/>
</dbReference>
<comment type="pathway">
    <text evidence="1">Carbohydrate metabolism; tricarboxylic acid cycle; isocitrate from oxaloacetate: step 1/2.</text>
</comment>
<dbReference type="SUPFAM" id="SSF48256">
    <property type="entry name" value="Citrate synthase"/>
    <property type="match status" value="1"/>
</dbReference>
<dbReference type="KEGG" id="lrs:PX52LOC_00754"/>
<dbReference type="InterPro" id="IPR036969">
    <property type="entry name" value="Citrate_synthase_sf"/>
</dbReference>
<name>A0A5C1A7E0_9BACT</name>
<keyword evidence="9" id="KW-1185">Reference proteome</keyword>
<dbReference type="Pfam" id="PF00285">
    <property type="entry name" value="Citrate_synt"/>
    <property type="match status" value="1"/>
</dbReference>
<evidence type="ECO:0000256" key="7">
    <source>
        <dbReference type="PIRSR" id="PIRSR001369-1"/>
    </source>
</evidence>
<dbReference type="GO" id="GO:0005975">
    <property type="term" value="P:carbohydrate metabolic process"/>
    <property type="evidence" value="ECO:0007669"/>
    <property type="project" value="TreeGrafter"/>
</dbReference>
<accession>A0A5C1A7E0</accession>
<evidence type="ECO:0000313" key="9">
    <source>
        <dbReference type="Proteomes" id="UP000324974"/>
    </source>
</evidence>
<keyword evidence="8" id="KW-0012">Acyltransferase</keyword>
<comment type="similarity">
    <text evidence="2 6">Belongs to the citrate synthase family.</text>
</comment>
<organism evidence="8 9">
    <name type="scientific">Limnoglobus roseus</name>
    <dbReference type="NCBI Taxonomy" id="2598579"/>
    <lineage>
        <taxon>Bacteria</taxon>
        <taxon>Pseudomonadati</taxon>
        <taxon>Planctomycetota</taxon>
        <taxon>Planctomycetia</taxon>
        <taxon>Gemmatales</taxon>
        <taxon>Gemmataceae</taxon>
        <taxon>Limnoglobus</taxon>
    </lineage>
</organism>
<dbReference type="EMBL" id="CP042425">
    <property type="protein sequence ID" value="QEL13896.1"/>
    <property type="molecule type" value="Genomic_DNA"/>
</dbReference>
<feature type="active site" evidence="7">
    <location>
        <position position="317"/>
    </location>
</feature>
<dbReference type="InterPro" id="IPR016142">
    <property type="entry name" value="Citrate_synth-like_lrg_a-sub"/>
</dbReference>
<dbReference type="UniPathway" id="UPA00223"/>
<keyword evidence="4 6" id="KW-0808">Transferase</keyword>
<reference evidence="9" key="1">
    <citation type="submission" date="2019-08" db="EMBL/GenBank/DDBJ databases">
        <title>Limnoglobus roseus gen. nov., sp. nov., a novel freshwater planctomycete with a giant genome from the family Gemmataceae.</title>
        <authorList>
            <person name="Kulichevskaya I.S."/>
            <person name="Naumoff D.G."/>
            <person name="Miroshnikov K."/>
            <person name="Ivanova A."/>
            <person name="Philippov D.A."/>
            <person name="Hakobyan A."/>
            <person name="Rijpstra I.C."/>
            <person name="Sinninghe Damste J.S."/>
            <person name="Liesack W."/>
            <person name="Dedysh S.N."/>
        </authorList>
    </citation>
    <scope>NUCLEOTIDE SEQUENCE [LARGE SCALE GENOMIC DNA]</scope>
    <source>
        <strain evidence="9">PX52</strain>
    </source>
</reference>
<gene>
    <name evidence="8" type="ORF">PX52LOC_00754</name>
</gene>